<dbReference type="SUPFAM" id="SSF63829">
    <property type="entry name" value="Calcium-dependent phosphotriesterase"/>
    <property type="match status" value="1"/>
</dbReference>
<dbReference type="InterPro" id="IPR011043">
    <property type="entry name" value="Gal_Oxase/kelch_b-propeller"/>
</dbReference>
<evidence type="ECO:0000313" key="2">
    <source>
        <dbReference type="EMBL" id="PSL27366.1"/>
    </source>
</evidence>
<dbReference type="InterPro" id="IPR013783">
    <property type="entry name" value="Ig-like_fold"/>
</dbReference>
<comment type="caution">
    <text evidence="2">The sequence shown here is derived from an EMBL/GenBank/DDBJ whole genome shotgun (WGS) entry which is preliminary data.</text>
</comment>
<dbReference type="Pfam" id="PF18962">
    <property type="entry name" value="Por_Secre_tail"/>
    <property type="match status" value="1"/>
</dbReference>
<proteinExistence type="predicted"/>
<evidence type="ECO:0000259" key="1">
    <source>
        <dbReference type="Pfam" id="PF18962"/>
    </source>
</evidence>
<gene>
    <name evidence="2" type="ORF">CLV60_108223</name>
</gene>
<dbReference type="NCBIfam" id="TIGR04183">
    <property type="entry name" value="Por_Secre_tail"/>
    <property type="match status" value="1"/>
</dbReference>
<reference evidence="2 3" key="1">
    <citation type="submission" date="2018-03" db="EMBL/GenBank/DDBJ databases">
        <title>Genomic Encyclopedia of Archaeal and Bacterial Type Strains, Phase II (KMG-II): from individual species to whole genera.</title>
        <authorList>
            <person name="Goeker M."/>
        </authorList>
    </citation>
    <scope>NUCLEOTIDE SEQUENCE [LARGE SCALE GENOMIC DNA]</scope>
    <source>
        <strain evidence="2 3">DSM 29057</strain>
    </source>
</reference>
<dbReference type="OrthoDB" id="615576at2"/>
<dbReference type="AlphaFoldDB" id="A0A2P8G070"/>
<protein>
    <submittedName>
        <fullName evidence="2">Putative secreted protein (Por secretion system target)</fullName>
    </submittedName>
</protein>
<accession>A0A2P8G070</accession>
<dbReference type="Proteomes" id="UP000241964">
    <property type="component" value="Unassembled WGS sequence"/>
</dbReference>
<name>A0A2P8G070_9BACT</name>
<dbReference type="SUPFAM" id="SSF63825">
    <property type="entry name" value="YWTD domain"/>
    <property type="match status" value="1"/>
</dbReference>
<dbReference type="Gene3D" id="2.60.40.10">
    <property type="entry name" value="Immunoglobulins"/>
    <property type="match status" value="1"/>
</dbReference>
<dbReference type="NCBIfam" id="TIGR03803">
    <property type="entry name" value="Gloeo_Verruco"/>
    <property type="match status" value="7"/>
</dbReference>
<organism evidence="2 3">
    <name type="scientific">Dyadobacter jiangsuensis</name>
    <dbReference type="NCBI Taxonomy" id="1591085"/>
    <lineage>
        <taxon>Bacteria</taxon>
        <taxon>Pseudomonadati</taxon>
        <taxon>Bacteroidota</taxon>
        <taxon>Cytophagia</taxon>
        <taxon>Cytophagales</taxon>
        <taxon>Spirosomataceae</taxon>
        <taxon>Dyadobacter</taxon>
    </lineage>
</organism>
<dbReference type="RefSeq" id="WP_106596766.1">
    <property type="nucleotide sequence ID" value="NZ_PYAS01000008.1"/>
</dbReference>
<sequence length="1083" mass="118524">MRQSFRIAPILFLFLLLSPAAWSQGIYRFWGMTSEQGNFYKGSIFSANFRGMNIRQEYGFDLARPGENGCHDFFEYNGELYATAWQGNWGALIKWNPVTNVFTKLHDFDASCYGPEGNLYFRNGKLYGLTMFGGVKDSGMIYELDLATGSFTKKKDLGTLLQGSYPSGHALSFMNGKFYGVVMDVIQNAEKTVFFEWDPATNNFTKTLLIPDGNKPGAYRAMVPYNNKLYGIGASIANGNGVLFEWDVAANTYTIKKQFTQGLNGYTPLFELTLKGDKFYGSTCRGGANNSGVLFEWDPANNVYTKKIDLPAYKNQSDGLNAPHMTLLNDKLYSVGIGGPNGEGYIYEWEPVSNAFNIRYNFDPQGGRIPYSRLVYINGKFYSSTYAGGKLAGGIMYSWDPVTGDFDKYFDFNVSNGTLALGSLTQKGEKLYGMTSKGGSEGLGVLFEFDMNTKTYKRLQDLDSAKGINPEGNLTLKDGKFYGVTKKGGANDLGTLFEWDPDNNVFIKRHDFTGADGASPTGSLTLENGKLYGMTQYGGANNFGVIFEWNPDQNIYTKHIDLSESEGALPHGDMVFRNGKFYGMTFAGGGSNDGVIFEWEPATNIYTKKIDFDSNKGTKPFGGLTWWKDSFCGLTSAGGSMNWGTFFAWDPATNAFTKKCDMPSYSDVSMSTPVTNYGNLYTLISNGGSHFGGAIVVWNEASKSFQAAGSFNSETGQKPVYTMLTLVKSPAAISNGTPGGCAPGLTLADSTDAPHTWRPVIDDNGDIIAELNGNENAIVNIYASVHVHNGGALQDQNGQLYLGRNLTMSWTNSNTVPNAPTSARFYVKKEEVEALIAANNAKPGNPPMTSAADMTVFQNHAAACTTRIGATAHPIVSTVEPYEGGYVFTFDAETGSTFYIASKNTVALPVRLADFSARLEGNNGLLSWETTEESHFSHFEIQRGTDGKNFAAIGRVQGSTNSIGRQYTFIDKGLAALNGSSTYYRLKMTDLDQSFAYSKIVRLPLNGSGSALYPNPAHKTVRINLSWETSVTWQIIDTNGNAVSSGTAESGKFEVDVQSLKPGFYILKVNSDQLHDNFKLIKE</sequence>
<dbReference type="SUPFAM" id="SSF50965">
    <property type="entry name" value="Galactose oxidase, central domain"/>
    <property type="match status" value="1"/>
</dbReference>
<feature type="domain" description="Secretion system C-terminal sorting" evidence="1">
    <location>
        <begin position="1012"/>
        <end position="1073"/>
    </location>
</feature>
<dbReference type="InterPro" id="IPR026444">
    <property type="entry name" value="Secre_tail"/>
</dbReference>
<evidence type="ECO:0000313" key="3">
    <source>
        <dbReference type="Proteomes" id="UP000241964"/>
    </source>
</evidence>
<dbReference type="InterPro" id="IPR022519">
    <property type="entry name" value="Gloeo/Verruco_rpt"/>
</dbReference>
<keyword evidence="3" id="KW-1185">Reference proteome</keyword>
<dbReference type="EMBL" id="PYAS01000008">
    <property type="protein sequence ID" value="PSL27366.1"/>
    <property type="molecule type" value="Genomic_DNA"/>
</dbReference>